<accession>A0A3T1CGP4</accession>
<name>A0A3T1CGP4_9SPHN</name>
<feature type="transmembrane region" description="Helical" evidence="1">
    <location>
        <begin position="151"/>
        <end position="168"/>
    </location>
</feature>
<feature type="transmembrane region" description="Helical" evidence="1">
    <location>
        <begin position="87"/>
        <end position="108"/>
    </location>
</feature>
<keyword evidence="3" id="KW-1185">Reference proteome</keyword>
<feature type="transmembrane region" description="Helical" evidence="1">
    <location>
        <begin position="206"/>
        <end position="226"/>
    </location>
</feature>
<gene>
    <name evidence="2" type="ORF">EKJ_09300</name>
</gene>
<evidence type="ECO:0000313" key="2">
    <source>
        <dbReference type="EMBL" id="BBI20083.1"/>
    </source>
</evidence>
<sequence length="258" mass="28526">MATIQPQHIAIPREQARFFLVMAVAMALVIIGGFTLQLAMGRSSFAVPAAYHLHAVVFMGWIGIYLAQHVTAARGQWRLHAGFGRIAYLWIALMLAFGSVLMVVVARRTGGPFFFHVSEFLWSNMMLLWCFGGLAFWALRRQRYTGWHRRLMLCAMAILTGPGLGRILPLPLMIPHAWTITTLVTMVFPLIGMVADKRATGRVHPAYAWGLGIYAAVFVLSLLLAYSEPGMAITRAVITGTPGELRPMEAFLPPGFAL</sequence>
<keyword evidence="1" id="KW-0812">Transmembrane</keyword>
<feature type="transmembrane region" description="Helical" evidence="1">
    <location>
        <begin position="45"/>
        <end position="67"/>
    </location>
</feature>
<dbReference type="RefSeq" id="WP_130586081.1">
    <property type="nucleotide sequence ID" value="NZ_AP019389.1"/>
</dbReference>
<feature type="transmembrane region" description="Helical" evidence="1">
    <location>
        <begin position="18"/>
        <end position="39"/>
    </location>
</feature>
<keyword evidence="1" id="KW-1133">Transmembrane helix</keyword>
<keyword evidence="1" id="KW-0472">Membrane</keyword>
<organism evidence="2 3">
    <name type="scientific">Qipengyuania flava</name>
    <dbReference type="NCBI Taxonomy" id="192812"/>
    <lineage>
        <taxon>Bacteria</taxon>
        <taxon>Pseudomonadati</taxon>
        <taxon>Pseudomonadota</taxon>
        <taxon>Alphaproteobacteria</taxon>
        <taxon>Sphingomonadales</taxon>
        <taxon>Erythrobacteraceae</taxon>
        <taxon>Qipengyuania</taxon>
    </lineage>
</organism>
<reference evidence="2 3" key="1">
    <citation type="submission" date="2019-01" db="EMBL/GenBank/DDBJ databases">
        <title>Complete genome sequence of Erythrobacter flavus KJ5.</title>
        <authorList>
            <person name="Kanesaki Y."/>
            <person name="Brotosudarmo T."/>
            <person name="Moriuchi R."/>
            <person name="Awai K."/>
        </authorList>
    </citation>
    <scope>NUCLEOTIDE SEQUENCE [LARGE SCALE GENOMIC DNA]</scope>
    <source>
        <strain evidence="2 3">KJ5</strain>
    </source>
</reference>
<evidence type="ECO:0000313" key="3">
    <source>
        <dbReference type="Proteomes" id="UP000290057"/>
    </source>
</evidence>
<protein>
    <submittedName>
        <fullName evidence="2">Uncharacterized protein</fullName>
    </submittedName>
</protein>
<dbReference type="EMBL" id="AP019389">
    <property type="protein sequence ID" value="BBI20083.1"/>
    <property type="molecule type" value="Genomic_DNA"/>
</dbReference>
<dbReference type="AlphaFoldDB" id="A0A3T1CGP4"/>
<proteinExistence type="predicted"/>
<feature type="transmembrane region" description="Helical" evidence="1">
    <location>
        <begin position="174"/>
        <end position="194"/>
    </location>
</feature>
<feature type="transmembrane region" description="Helical" evidence="1">
    <location>
        <begin position="120"/>
        <end position="139"/>
    </location>
</feature>
<evidence type="ECO:0000256" key="1">
    <source>
        <dbReference type="SAM" id="Phobius"/>
    </source>
</evidence>
<dbReference type="Proteomes" id="UP000290057">
    <property type="component" value="Chromosome"/>
</dbReference>